<sequence length="165" mass="18519">MYGWTGAIVASVGIWLLSQQLLRELAVTLLFDEALTVVSVGSGIGIFLGTHVVHDRRPIDQTDRDRVVAETVWTDEPGPNPILTAVTSQIAELEGVDALELEPLHRRVDPDAFTELQTQGDSPWQLLFYTDNYEIRVSSQGTVTIYDTNRPRQRDESTVSRNPQW</sequence>
<organism evidence="2 3">
    <name type="scientific">Halorussus aquaticus</name>
    <dbReference type="NCBI Taxonomy" id="2953748"/>
    <lineage>
        <taxon>Archaea</taxon>
        <taxon>Methanobacteriati</taxon>
        <taxon>Methanobacteriota</taxon>
        <taxon>Stenosarchaea group</taxon>
        <taxon>Halobacteria</taxon>
        <taxon>Halobacteriales</taxon>
        <taxon>Haladaptataceae</taxon>
        <taxon>Halorussus</taxon>
    </lineage>
</organism>
<dbReference type="EMBL" id="JBHSHT010000002">
    <property type="protein sequence ID" value="MFC4825093.1"/>
    <property type="molecule type" value="Genomic_DNA"/>
</dbReference>
<accession>A0ABD5Q356</accession>
<evidence type="ECO:0000313" key="2">
    <source>
        <dbReference type="EMBL" id="MFC4825093.1"/>
    </source>
</evidence>
<comment type="caution">
    <text evidence="2">The sequence shown here is derived from an EMBL/GenBank/DDBJ whole genome shotgun (WGS) entry which is preliminary data.</text>
</comment>
<dbReference type="RefSeq" id="WP_254269202.1">
    <property type="nucleotide sequence ID" value="NZ_CP100400.1"/>
</dbReference>
<dbReference type="GeneID" id="73044198"/>
<feature type="domain" description="Halobacterial output" evidence="1">
    <location>
        <begin position="81"/>
        <end position="146"/>
    </location>
</feature>
<evidence type="ECO:0000313" key="3">
    <source>
        <dbReference type="Proteomes" id="UP001595945"/>
    </source>
</evidence>
<keyword evidence="3" id="KW-1185">Reference proteome</keyword>
<dbReference type="AlphaFoldDB" id="A0ABD5Q356"/>
<gene>
    <name evidence="2" type="ORF">ACFO9K_12580</name>
</gene>
<dbReference type="InterPro" id="IPR040624">
    <property type="entry name" value="HalOD1"/>
</dbReference>
<reference evidence="2 3" key="1">
    <citation type="journal article" date="2019" name="Int. J. Syst. Evol. Microbiol.">
        <title>The Global Catalogue of Microorganisms (GCM) 10K type strain sequencing project: providing services to taxonomists for standard genome sequencing and annotation.</title>
        <authorList>
            <consortium name="The Broad Institute Genomics Platform"/>
            <consortium name="The Broad Institute Genome Sequencing Center for Infectious Disease"/>
            <person name="Wu L."/>
            <person name="Ma J."/>
        </authorList>
    </citation>
    <scope>NUCLEOTIDE SEQUENCE [LARGE SCALE GENOMIC DNA]</scope>
    <source>
        <strain evidence="2 3">XZYJ18</strain>
    </source>
</reference>
<dbReference type="Pfam" id="PF18545">
    <property type="entry name" value="HalOD1"/>
    <property type="match status" value="1"/>
</dbReference>
<protein>
    <submittedName>
        <fullName evidence="2">HalOD1 output domain-containing protein</fullName>
    </submittedName>
</protein>
<dbReference type="Proteomes" id="UP001595945">
    <property type="component" value="Unassembled WGS sequence"/>
</dbReference>
<name>A0ABD5Q356_9EURY</name>
<proteinExistence type="predicted"/>
<evidence type="ECO:0000259" key="1">
    <source>
        <dbReference type="Pfam" id="PF18545"/>
    </source>
</evidence>